<feature type="region of interest" description="Disordered" evidence="1">
    <location>
        <begin position="34"/>
        <end position="78"/>
    </location>
</feature>
<evidence type="ECO:0008006" key="4">
    <source>
        <dbReference type="Google" id="ProtNLM"/>
    </source>
</evidence>
<evidence type="ECO:0000256" key="1">
    <source>
        <dbReference type="SAM" id="MobiDB-lite"/>
    </source>
</evidence>
<protein>
    <recommendedName>
        <fullName evidence="4">DUF4025 domain-containing protein</fullName>
    </recommendedName>
</protein>
<gene>
    <name evidence="2" type="ORF">SAMN05216389_107169</name>
</gene>
<evidence type="ECO:0000313" key="2">
    <source>
        <dbReference type="EMBL" id="SET25520.1"/>
    </source>
</evidence>
<dbReference type="RefSeq" id="WP_090869338.1">
    <property type="nucleotide sequence ID" value="NZ_FOHE01000007.1"/>
</dbReference>
<dbReference type="EMBL" id="FOHE01000007">
    <property type="protein sequence ID" value="SET25520.1"/>
    <property type="molecule type" value="Genomic_DNA"/>
</dbReference>
<dbReference type="Pfam" id="PF13217">
    <property type="entry name" value="DUF4025"/>
    <property type="match status" value="1"/>
</dbReference>
<name>A0A1I0D060_9BACI</name>
<sequence>MAKNNKRETIENAKKVADKTYNVSDYQSNQELDQGMAVTHEQASDTYTEGTVDGKIDQVEEQSKLKSHDGEDIPRKGF</sequence>
<proteinExistence type="predicted"/>
<dbReference type="Proteomes" id="UP000198618">
    <property type="component" value="Unassembled WGS sequence"/>
</dbReference>
<accession>A0A1I0D060</accession>
<reference evidence="2 3" key="1">
    <citation type="submission" date="2016-10" db="EMBL/GenBank/DDBJ databases">
        <authorList>
            <person name="de Groot N.N."/>
        </authorList>
    </citation>
    <scope>NUCLEOTIDE SEQUENCE [LARGE SCALE GENOMIC DNA]</scope>
    <source>
        <strain evidence="2 3">IBRC-M 10780</strain>
    </source>
</reference>
<dbReference type="AlphaFoldDB" id="A0A1I0D060"/>
<dbReference type="STRING" id="930131.SAMN05216389_107169"/>
<keyword evidence="3" id="KW-1185">Reference proteome</keyword>
<evidence type="ECO:0000313" key="3">
    <source>
        <dbReference type="Proteomes" id="UP000198618"/>
    </source>
</evidence>
<dbReference type="InterPro" id="IPR025100">
    <property type="entry name" value="DUF4025"/>
</dbReference>
<dbReference type="OrthoDB" id="2476089at2"/>
<organism evidence="2 3">
    <name type="scientific">Oceanobacillus limi</name>
    <dbReference type="NCBI Taxonomy" id="930131"/>
    <lineage>
        <taxon>Bacteria</taxon>
        <taxon>Bacillati</taxon>
        <taxon>Bacillota</taxon>
        <taxon>Bacilli</taxon>
        <taxon>Bacillales</taxon>
        <taxon>Bacillaceae</taxon>
        <taxon>Oceanobacillus</taxon>
    </lineage>
</organism>
<feature type="compositionally biased region" description="Basic and acidic residues" evidence="1">
    <location>
        <begin position="52"/>
        <end position="78"/>
    </location>
</feature>